<reference evidence="4" key="2">
    <citation type="submission" date="2021-02" db="EMBL/GenBank/DDBJ databases">
        <title>Aspergillus puulaauensis MK2 genome sequence.</title>
        <authorList>
            <person name="Futagami T."/>
            <person name="Mori K."/>
            <person name="Kadooka C."/>
            <person name="Tanaka T."/>
        </authorList>
    </citation>
    <scope>NUCLEOTIDE SEQUENCE</scope>
    <source>
        <strain evidence="4">MK2</strain>
    </source>
</reference>
<dbReference type="EMBL" id="AP024450">
    <property type="protein sequence ID" value="BCS30218.1"/>
    <property type="molecule type" value="Genomic_DNA"/>
</dbReference>
<dbReference type="Gene3D" id="3.40.50.1820">
    <property type="entry name" value="alpha/beta hydrolase"/>
    <property type="match status" value="1"/>
</dbReference>
<proteinExistence type="inferred from homology"/>
<gene>
    <name evidence="4" type="ORF">APUU_80521S</name>
</gene>
<protein>
    <recommendedName>
        <fullName evidence="6">Alpha/Beta hydrolase protein</fullName>
    </recommendedName>
</protein>
<evidence type="ECO:0000256" key="1">
    <source>
        <dbReference type="ARBA" id="ARBA00005622"/>
    </source>
</evidence>
<evidence type="ECO:0008006" key="6">
    <source>
        <dbReference type="Google" id="ProtNLM"/>
    </source>
</evidence>
<keyword evidence="2" id="KW-0378">Hydrolase</keyword>
<dbReference type="AlphaFoldDB" id="A0A7R8AUT7"/>
<dbReference type="InterPro" id="IPR029058">
    <property type="entry name" value="AB_hydrolase_fold"/>
</dbReference>
<organism evidence="4 5">
    <name type="scientific">Aspergillus puulaauensis</name>
    <dbReference type="NCBI Taxonomy" id="1220207"/>
    <lineage>
        <taxon>Eukaryota</taxon>
        <taxon>Fungi</taxon>
        <taxon>Dikarya</taxon>
        <taxon>Ascomycota</taxon>
        <taxon>Pezizomycotina</taxon>
        <taxon>Eurotiomycetes</taxon>
        <taxon>Eurotiomycetidae</taxon>
        <taxon>Eurotiales</taxon>
        <taxon>Aspergillaceae</taxon>
        <taxon>Aspergillus</taxon>
    </lineage>
</organism>
<keyword evidence="5" id="KW-1185">Reference proteome</keyword>
<reference evidence="4" key="1">
    <citation type="submission" date="2021-01" db="EMBL/GenBank/DDBJ databases">
        <authorList>
            <consortium name="Aspergillus puulaauensis MK2 genome sequencing consortium"/>
            <person name="Kazuki M."/>
            <person name="Futagami T."/>
        </authorList>
    </citation>
    <scope>NUCLEOTIDE SEQUENCE</scope>
    <source>
        <strain evidence="4">MK2</strain>
    </source>
</reference>
<dbReference type="RefSeq" id="XP_041562404.1">
    <property type="nucleotide sequence ID" value="XM_041696811.1"/>
</dbReference>
<evidence type="ECO:0000313" key="4">
    <source>
        <dbReference type="EMBL" id="BCS30218.1"/>
    </source>
</evidence>
<accession>A0A7R8AUT7</accession>
<comment type="similarity">
    <text evidence="1">Belongs to the esterase D family.</text>
</comment>
<dbReference type="PANTHER" id="PTHR40841">
    <property type="entry name" value="SIDEROPHORE TRIACETYLFUSARININE C ESTERASE"/>
    <property type="match status" value="1"/>
</dbReference>
<evidence type="ECO:0000313" key="5">
    <source>
        <dbReference type="Proteomes" id="UP000654913"/>
    </source>
</evidence>
<dbReference type="OrthoDB" id="446683at2759"/>
<dbReference type="KEGG" id="apuu:APUU_80521S"/>
<name>A0A7R8AUT7_9EURO</name>
<dbReference type="Pfam" id="PF00756">
    <property type="entry name" value="Esterase"/>
    <property type="match status" value="1"/>
</dbReference>
<dbReference type="PANTHER" id="PTHR40841:SF2">
    <property type="entry name" value="SIDEROPHORE-DEGRADING ESTERASE (EUROFUNG)"/>
    <property type="match status" value="1"/>
</dbReference>
<dbReference type="InterPro" id="IPR052558">
    <property type="entry name" value="Siderophore_Hydrolase_D"/>
</dbReference>
<evidence type="ECO:0000256" key="2">
    <source>
        <dbReference type="ARBA" id="ARBA00022801"/>
    </source>
</evidence>
<dbReference type="Proteomes" id="UP000654913">
    <property type="component" value="Chromosome 8"/>
</dbReference>
<evidence type="ECO:0000256" key="3">
    <source>
        <dbReference type="SAM" id="MobiDB-lite"/>
    </source>
</evidence>
<dbReference type="InterPro" id="IPR000801">
    <property type="entry name" value="Esterase-like"/>
</dbReference>
<dbReference type="GO" id="GO:0016788">
    <property type="term" value="F:hydrolase activity, acting on ester bonds"/>
    <property type="evidence" value="ECO:0007669"/>
    <property type="project" value="TreeGrafter"/>
</dbReference>
<sequence>MNHTKSTFRGLSDGLRRKVPSQMLYGNALFLTATEALRRRESHRSEPKAIVVAIGYPLTDSLFSPRRSTDLTPPCDNYTAPEGPDGKPKIEGHGGADKFLTFITEAVQPFIRTVFPNISFRKTALFGHSYGGLFVLHCLFTRPSSFDLYLAASPSIWWNDCFILSELARFCDGVPLEHPPVLRLSFGSREQLPVREPGESLEKFERREVAARRRGMEDNCSELYDRLSKAGLLRGLELKEYLDEDHGSVIAPALNGAIVFMEM</sequence>
<dbReference type="SUPFAM" id="SSF53474">
    <property type="entry name" value="alpha/beta-Hydrolases"/>
    <property type="match status" value="1"/>
</dbReference>
<dbReference type="GeneID" id="64980215"/>
<feature type="region of interest" description="Disordered" evidence="3">
    <location>
        <begin position="66"/>
        <end position="90"/>
    </location>
</feature>